<dbReference type="EMBL" id="WVIE01000047">
    <property type="protein sequence ID" value="NDJ19938.1"/>
    <property type="molecule type" value="Genomic_DNA"/>
</dbReference>
<evidence type="ECO:0000256" key="1">
    <source>
        <dbReference type="ARBA" id="ARBA00022763"/>
    </source>
</evidence>
<sequence>MTHANLPSRLSWGRDRLKLMPTFDIDWAIAQIREAVNPYPKAAMFAIAQEGYNSLFEQLIACLISIRTYDEVSLPVARRLLQQANTPAAIAQLTPKQIESLIGESTYPEQKARQIHAIAEQIMAHHNGELPADLTTLLTFKGVGSKCAHLALGVACNLPFISVDIHVHRVTNRWGYVQTKTPEKTTLALEATLPLPYWIEINQLLVPFGKHICTGKQPHCATCPVESMCQKIGV</sequence>
<dbReference type="InterPro" id="IPR023170">
    <property type="entry name" value="HhH_base_excis_C"/>
</dbReference>
<keyword evidence="7" id="KW-0540">Nuclease</keyword>
<dbReference type="PANTHER" id="PTHR43286:SF1">
    <property type="entry name" value="ENDONUCLEASE III-LIKE PROTEIN 1"/>
    <property type="match status" value="1"/>
</dbReference>
<evidence type="ECO:0000256" key="4">
    <source>
        <dbReference type="ARBA" id="ARBA00023239"/>
    </source>
</evidence>
<reference evidence="7" key="1">
    <citation type="submission" date="2019-12" db="EMBL/GenBank/DDBJ databases">
        <title>High-Quality draft genome sequences of three cyanobacteria isolated from the limestone walls of the Old Cathedral of Coimbra.</title>
        <authorList>
            <person name="Tiago I."/>
            <person name="Soares F."/>
            <person name="Portugal A."/>
        </authorList>
    </citation>
    <scope>NUCLEOTIDE SEQUENCE</scope>
    <source>
        <strain evidence="7">A</strain>
    </source>
</reference>
<dbReference type="Pfam" id="PF00730">
    <property type="entry name" value="HhH-GPD"/>
    <property type="match status" value="1"/>
</dbReference>
<dbReference type="CDD" id="cd00056">
    <property type="entry name" value="ENDO3c"/>
    <property type="match status" value="1"/>
</dbReference>
<dbReference type="Gene3D" id="1.10.1670.10">
    <property type="entry name" value="Helix-hairpin-Helix base-excision DNA repair enzymes (C-terminal)"/>
    <property type="match status" value="1"/>
</dbReference>
<name>A0A8J8CKI8_9CYAN</name>
<evidence type="ECO:0000259" key="6">
    <source>
        <dbReference type="SMART" id="SM00478"/>
    </source>
</evidence>
<dbReference type="Proteomes" id="UP000646053">
    <property type="component" value="Unassembled WGS sequence"/>
</dbReference>
<evidence type="ECO:0000313" key="7">
    <source>
        <dbReference type="EMBL" id="NDJ19938.1"/>
    </source>
</evidence>
<keyword evidence="7" id="KW-0255">Endonuclease</keyword>
<dbReference type="GO" id="GO:0006289">
    <property type="term" value="P:nucleotide-excision repair"/>
    <property type="evidence" value="ECO:0007669"/>
    <property type="project" value="TreeGrafter"/>
</dbReference>
<evidence type="ECO:0000313" key="8">
    <source>
        <dbReference type="Proteomes" id="UP000646053"/>
    </source>
</evidence>
<keyword evidence="8" id="KW-1185">Reference proteome</keyword>
<feature type="domain" description="HhH-GPD" evidence="6">
    <location>
        <begin position="64"/>
        <end position="211"/>
    </location>
</feature>
<dbReference type="AlphaFoldDB" id="A0A8J8CKI8"/>
<keyword evidence="4" id="KW-0456">Lyase</keyword>
<protein>
    <submittedName>
        <fullName evidence="7">Endonuclease III</fullName>
    </submittedName>
</protein>
<gene>
    <name evidence="7" type="ORF">GS601_22100</name>
</gene>
<accession>A0A8J8CKI8</accession>
<dbReference type="PANTHER" id="PTHR43286">
    <property type="entry name" value="ENDONUCLEASE III-LIKE PROTEIN 1"/>
    <property type="match status" value="1"/>
</dbReference>
<dbReference type="InterPro" id="IPR003265">
    <property type="entry name" value="HhH-GPD_domain"/>
</dbReference>
<evidence type="ECO:0000256" key="2">
    <source>
        <dbReference type="ARBA" id="ARBA00022801"/>
    </source>
</evidence>
<organism evidence="7 8">
    <name type="scientific">Myxacorys almedinensis A</name>
    <dbReference type="NCBI Taxonomy" id="2690445"/>
    <lineage>
        <taxon>Bacteria</taxon>
        <taxon>Bacillati</taxon>
        <taxon>Cyanobacteriota</taxon>
        <taxon>Cyanophyceae</taxon>
        <taxon>Leptolyngbyales</taxon>
        <taxon>Leptolyngbyaceae</taxon>
        <taxon>Myxacorys</taxon>
        <taxon>Myxacorys almedinensis</taxon>
    </lineage>
</organism>
<dbReference type="InterPro" id="IPR011257">
    <property type="entry name" value="DNA_glycosylase"/>
</dbReference>
<keyword evidence="1" id="KW-0227">DNA damage</keyword>
<proteinExistence type="predicted"/>
<dbReference type="GO" id="GO:0016829">
    <property type="term" value="F:lyase activity"/>
    <property type="evidence" value="ECO:0007669"/>
    <property type="project" value="UniProtKB-KW"/>
</dbReference>
<dbReference type="SUPFAM" id="SSF48150">
    <property type="entry name" value="DNA-glycosylase"/>
    <property type="match status" value="1"/>
</dbReference>
<dbReference type="GO" id="GO:0000703">
    <property type="term" value="F:oxidized pyrimidine nucleobase lesion DNA N-glycosylase activity"/>
    <property type="evidence" value="ECO:0007669"/>
    <property type="project" value="TreeGrafter"/>
</dbReference>
<dbReference type="GO" id="GO:0006285">
    <property type="term" value="P:base-excision repair, AP site formation"/>
    <property type="evidence" value="ECO:0007669"/>
    <property type="project" value="TreeGrafter"/>
</dbReference>
<keyword evidence="2" id="KW-0378">Hydrolase</keyword>
<evidence type="ECO:0000256" key="3">
    <source>
        <dbReference type="ARBA" id="ARBA00023204"/>
    </source>
</evidence>
<dbReference type="SMART" id="SM00478">
    <property type="entry name" value="ENDO3c"/>
    <property type="match status" value="1"/>
</dbReference>
<dbReference type="Gene3D" id="1.10.340.30">
    <property type="entry name" value="Hypothetical protein, domain 2"/>
    <property type="match status" value="1"/>
</dbReference>
<evidence type="ECO:0000256" key="5">
    <source>
        <dbReference type="ARBA" id="ARBA00023295"/>
    </source>
</evidence>
<keyword evidence="5" id="KW-0326">Glycosidase</keyword>
<comment type="caution">
    <text evidence="7">The sequence shown here is derived from an EMBL/GenBank/DDBJ whole genome shotgun (WGS) entry which is preliminary data.</text>
</comment>
<dbReference type="GO" id="GO:0003906">
    <property type="term" value="F:DNA-(apurinic or apyrimidinic site) endonuclease activity"/>
    <property type="evidence" value="ECO:0007669"/>
    <property type="project" value="TreeGrafter"/>
</dbReference>
<keyword evidence="3" id="KW-0234">DNA repair</keyword>